<name>A0ABQ9IHP1_9NEOP</name>
<evidence type="ECO:0000313" key="1">
    <source>
        <dbReference type="EMBL" id="KAJ8895972.1"/>
    </source>
</evidence>
<dbReference type="Proteomes" id="UP001159363">
    <property type="component" value="Chromosome 1"/>
</dbReference>
<gene>
    <name evidence="1" type="ORF">PR048_001313</name>
</gene>
<proteinExistence type="predicted"/>
<keyword evidence="2" id="KW-1185">Reference proteome</keyword>
<accession>A0ABQ9IHP1</accession>
<reference evidence="1 2" key="1">
    <citation type="submission" date="2023-02" db="EMBL/GenBank/DDBJ databases">
        <title>LHISI_Scaffold_Assembly.</title>
        <authorList>
            <person name="Stuart O.P."/>
            <person name="Cleave R."/>
            <person name="Magrath M.J.L."/>
            <person name="Mikheyev A.S."/>
        </authorList>
    </citation>
    <scope>NUCLEOTIDE SEQUENCE [LARGE SCALE GENOMIC DNA]</scope>
    <source>
        <strain evidence="1">Daus_M_001</strain>
        <tissue evidence="1">Leg muscle</tissue>
    </source>
</reference>
<comment type="caution">
    <text evidence="1">The sequence shown here is derived from an EMBL/GenBank/DDBJ whole genome shotgun (WGS) entry which is preliminary data.</text>
</comment>
<organism evidence="1 2">
    <name type="scientific">Dryococelus australis</name>
    <dbReference type="NCBI Taxonomy" id="614101"/>
    <lineage>
        <taxon>Eukaryota</taxon>
        <taxon>Metazoa</taxon>
        <taxon>Ecdysozoa</taxon>
        <taxon>Arthropoda</taxon>
        <taxon>Hexapoda</taxon>
        <taxon>Insecta</taxon>
        <taxon>Pterygota</taxon>
        <taxon>Neoptera</taxon>
        <taxon>Polyneoptera</taxon>
        <taxon>Phasmatodea</taxon>
        <taxon>Verophasmatodea</taxon>
        <taxon>Anareolatae</taxon>
        <taxon>Phasmatidae</taxon>
        <taxon>Eurycanthinae</taxon>
        <taxon>Dryococelus</taxon>
    </lineage>
</organism>
<protein>
    <submittedName>
        <fullName evidence="1">Uncharacterized protein</fullName>
    </submittedName>
</protein>
<evidence type="ECO:0000313" key="2">
    <source>
        <dbReference type="Proteomes" id="UP001159363"/>
    </source>
</evidence>
<sequence length="99" mass="11395">MKEEGKNKCAGYDVFREVFNSTGYKLKEPHIDTYKKCDEHAKHRQDSKNISTFHDSHIAEAEKAYESKKQDKLSAKDNPAERVIVFYLQTSSSCSVSFN</sequence>
<dbReference type="EMBL" id="JARBHB010000001">
    <property type="protein sequence ID" value="KAJ8895972.1"/>
    <property type="molecule type" value="Genomic_DNA"/>
</dbReference>